<sequence length="504" mass="55824">MRLYQSTYTSVFSAALSIGMLAITLTGCGDEPEVIASAEPRAKVSAKPNVMPPLNLDILPKNNSPSAIDYIIDGSASMCGYFNAELNATENTLPITKLVQSIQSVLRTDDRLLIFMQNESSDKAVYMPFETFENQLMQGKCDLNGQYTELGLILQDYREQPELQERSVAIVSDMHFLPAERTNFENQYDSFLSDYVNAGNSGSTLSNGILSLRAPFVGTYYTVNNATKTLEQTQKHLHFFWLAKQHSSAQQIEKIQQSLINAQNQHPNSVIAQAEFLPQLRLLTDDAKSYDAFSSPAPIISPKNVIDLSMGEKKPFISAFDPNSALSDEQKECYDITWGDKGSIIFYPYINPKTNRDKVCADGELFRSKTGSTLRLNLPLQAGYSIVPKAPATVEVVDNYLSIPIIEAQKACIGVSSGMADAQKSAQGMDLQYAATSSSINTSYYTQYSIERDGCSSDEDCTNLVDKTFQYNQLVSSLANKSKQHIEDLYPRTININLICDPSI</sequence>
<keyword evidence="2" id="KW-1185">Reference proteome</keyword>
<dbReference type="GeneID" id="33060870"/>
<name>A0ABN4N2Q0_9GAMM</name>
<evidence type="ECO:0000313" key="2">
    <source>
        <dbReference type="Proteomes" id="UP000076104"/>
    </source>
</evidence>
<proteinExistence type="predicted"/>
<dbReference type="PROSITE" id="PS51257">
    <property type="entry name" value="PROKAR_LIPOPROTEIN"/>
    <property type="match status" value="1"/>
</dbReference>
<gene>
    <name evidence="1" type="ORF">A3K91_1654</name>
</gene>
<dbReference type="EMBL" id="CP014945">
    <property type="protein sequence ID" value="AMT97254.1"/>
    <property type="molecule type" value="Genomic_DNA"/>
</dbReference>
<protein>
    <recommendedName>
        <fullName evidence="3">VWFA domain-containing protein</fullName>
    </recommendedName>
</protein>
<dbReference type="RefSeq" id="WP_062844840.1">
    <property type="nucleotide sequence ID" value="NZ_CP014945.1"/>
</dbReference>
<evidence type="ECO:0000313" key="1">
    <source>
        <dbReference type="EMBL" id="AMT97254.1"/>
    </source>
</evidence>
<reference evidence="1 2" key="1">
    <citation type="submission" date="2016-03" db="EMBL/GenBank/DDBJ databases">
        <title>Genome sequencing of Psychrobacter alimentarius PAMC 27889.</title>
        <authorList>
            <person name="Lee J."/>
            <person name="Kim O.-S."/>
        </authorList>
    </citation>
    <scope>NUCLEOTIDE SEQUENCE [LARGE SCALE GENOMIC DNA]</scope>
    <source>
        <strain evidence="1 2">PAMC 27889</strain>
    </source>
</reference>
<organism evidence="1 2">
    <name type="scientific">Psychrobacter alimentarius</name>
    <dbReference type="NCBI Taxonomy" id="261164"/>
    <lineage>
        <taxon>Bacteria</taxon>
        <taxon>Pseudomonadati</taxon>
        <taxon>Pseudomonadota</taxon>
        <taxon>Gammaproteobacteria</taxon>
        <taxon>Moraxellales</taxon>
        <taxon>Moraxellaceae</taxon>
        <taxon>Psychrobacter</taxon>
    </lineage>
</organism>
<evidence type="ECO:0008006" key="3">
    <source>
        <dbReference type="Google" id="ProtNLM"/>
    </source>
</evidence>
<accession>A0ABN4N2Q0</accession>
<dbReference type="Proteomes" id="UP000076104">
    <property type="component" value="Chromosome"/>
</dbReference>